<organism evidence="9 10">
    <name type="scientific">Kribbella amoyensis</name>
    <dbReference type="NCBI Taxonomy" id="996641"/>
    <lineage>
        <taxon>Bacteria</taxon>
        <taxon>Bacillati</taxon>
        <taxon>Actinomycetota</taxon>
        <taxon>Actinomycetes</taxon>
        <taxon>Propionibacteriales</taxon>
        <taxon>Kribbellaceae</taxon>
        <taxon>Kribbella</taxon>
    </lineage>
</organism>
<accession>A0A561BME8</accession>
<evidence type="ECO:0000259" key="8">
    <source>
        <dbReference type="Pfam" id="PF00696"/>
    </source>
</evidence>
<dbReference type="FunFam" id="3.40.1160.10:FF:000007">
    <property type="entry name" value="Carbamate kinase"/>
    <property type="match status" value="1"/>
</dbReference>
<dbReference type="RefSeq" id="WP_145803586.1">
    <property type="nucleotide sequence ID" value="NZ_VIVK01000001.1"/>
</dbReference>
<evidence type="ECO:0000256" key="5">
    <source>
        <dbReference type="ARBA" id="ARBA00048467"/>
    </source>
</evidence>
<keyword evidence="4 7" id="KW-0418">Kinase</keyword>
<sequence length="304" mass="32038">MRVVVALGGNALLKRGEPMTAERQRANVKAAAPALAAIAMSHQLVLSHGNGPQVGLLALQAAAYPDVEPYPLDILSAQTEGMIGYVIEQELGNELPPDIPLATVLTMIEVDPDDPAFGDPAKFVGPVYPQDQAEKLAADQGWTVKPDGEYWRRVVPSPEPRRIFEIRPIRWLLDRGVIVICAGGGGVPTMFAPGNGKALVGVEAVIDKDLASQLLAAEVGADLLVLATDVDGVYLDWGTPRQRRLDVVPASELRKPALAAGSMGPKVEAARRFVTATGRRAAIGSLAEIEAIVAGTAGTQVVPT</sequence>
<dbReference type="InterPro" id="IPR001048">
    <property type="entry name" value="Asp/Glu/Uridylate_kinase"/>
</dbReference>
<evidence type="ECO:0000313" key="10">
    <source>
        <dbReference type="Proteomes" id="UP000318380"/>
    </source>
</evidence>
<dbReference type="SUPFAM" id="SSF53633">
    <property type="entry name" value="Carbamate kinase-like"/>
    <property type="match status" value="1"/>
</dbReference>
<evidence type="ECO:0000256" key="1">
    <source>
        <dbReference type="ARBA" id="ARBA00011066"/>
    </source>
</evidence>
<dbReference type="InterPro" id="IPR036393">
    <property type="entry name" value="AceGlu_kinase-like_sf"/>
</dbReference>
<dbReference type="InterPro" id="IPR003964">
    <property type="entry name" value="Carb_kinase"/>
</dbReference>
<keyword evidence="10" id="KW-1185">Reference proteome</keyword>
<evidence type="ECO:0000256" key="7">
    <source>
        <dbReference type="PIRNR" id="PIRNR000723"/>
    </source>
</evidence>
<dbReference type="CDD" id="cd04235">
    <property type="entry name" value="AAK_CK"/>
    <property type="match status" value="1"/>
</dbReference>
<comment type="catalytic activity">
    <reaction evidence="5">
        <text>hydrogencarbonate + NH4(+) + ATP = carbamoyl phosphate + ADP + H2O + H(+)</text>
        <dbReference type="Rhea" id="RHEA:10152"/>
        <dbReference type="ChEBI" id="CHEBI:15377"/>
        <dbReference type="ChEBI" id="CHEBI:15378"/>
        <dbReference type="ChEBI" id="CHEBI:17544"/>
        <dbReference type="ChEBI" id="CHEBI:28938"/>
        <dbReference type="ChEBI" id="CHEBI:30616"/>
        <dbReference type="ChEBI" id="CHEBI:58228"/>
        <dbReference type="ChEBI" id="CHEBI:456216"/>
        <dbReference type="EC" id="2.7.2.2"/>
    </reaction>
</comment>
<dbReference type="NCBIfam" id="NF009008">
    <property type="entry name" value="PRK12354.1"/>
    <property type="match status" value="1"/>
</dbReference>
<comment type="caution">
    <text evidence="9">The sequence shown here is derived from an EMBL/GenBank/DDBJ whole genome shotgun (WGS) entry which is preliminary data.</text>
</comment>
<dbReference type="PANTHER" id="PTHR30409">
    <property type="entry name" value="CARBAMATE KINASE"/>
    <property type="match status" value="1"/>
</dbReference>
<proteinExistence type="inferred from homology"/>
<evidence type="ECO:0000256" key="2">
    <source>
        <dbReference type="ARBA" id="ARBA00013070"/>
    </source>
</evidence>
<comment type="similarity">
    <text evidence="1 7">Belongs to the carbamate kinase family.</text>
</comment>
<dbReference type="Proteomes" id="UP000318380">
    <property type="component" value="Unassembled WGS sequence"/>
</dbReference>
<dbReference type="GO" id="GO:0005829">
    <property type="term" value="C:cytosol"/>
    <property type="evidence" value="ECO:0007669"/>
    <property type="project" value="TreeGrafter"/>
</dbReference>
<keyword evidence="3 7" id="KW-0808">Transferase</keyword>
<feature type="domain" description="Aspartate/glutamate/uridylate kinase" evidence="8">
    <location>
        <begin position="1"/>
        <end position="283"/>
    </location>
</feature>
<name>A0A561BME8_9ACTN</name>
<dbReference type="EMBL" id="VIVK01000001">
    <property type="protein sequence ID" value="TWD79992.1"/>
    <property type="molecule type" value="Genomic_DNA"/>
</dbReference>
<evidence type="ECO:0000256" key="4">
    <source>
        <dbReference type="ARBA" id="ARBA00022777"/>
    </source>
</evidence>
<dbReference type="PRINTS" id="PR01469">
    <property type="entry name" value="CARBMTKINASE"/>
</dbReference>
<dbReference type="Gene3D" id="3.40.1160.10">
    <property type="entry name" value="Acetylglutamate kinase-like"/>
    <property type="match status" value="1"/>
</dbReference>
<dbReference type="PANTHER" id="PTHR30409:SF1">
    <property type="entry name" value="CARBAMATE KINASE-RELATED"/>
    <property type="match status" value="1"/>
</dbReference>
<evidence type="ECO:0000313" key="9">
    <source>
        <dbReference type="EMBL" id="TWD79992.1"/>
    </source>
</evidence>
<dbReference type="OrthoDB" id="9766717at2"/>
<reference evidence="9 10" key="1">
    <citation type="submission" date="2019-06" db="EMBL/GenBank/DDBJ databases">
        <title>Sequencing the genomes of 1000 actinobacteria strains.</title>
        <authorList>
            <person name="Klenk H.-P."/>
        </authorList>
    </citation>
    <scope>NUCLEOTIDE SEQUENCE [LARGE SCALE GENOMIC DNA]</scope>
    <source>
        <strain evidence="9 10">DSM 24683</strain>
    </source>
</reference>
<evidence type="ECO:0000256" key="3">
    <source>
        <dbReference type="ARBA" id="ARBA00022679"/>
    </source>
</evidence>
<gene>
    <name evidence="9" type="ORF">FB561_1058</name>
</gene>
<dbReference type="AlphaFoldDB" id="A0A561BME8"/>
<dbReference type="NCBIfam" id="TIGR00746">
    <property type="entry name" value="arcC"/>
    <property type="match status" value="1"/>
</dbReference>
<protein>
    <recommendedName>
        <fullName evidence="2 6">Carbamate kinase</fullName>
    </recommendedName>
</protein>
<dbReference type="PIRSF" id="PIRSF000723">
    <property type="entry name" value="Carbamate_kin"/>
    <property type="match status" value="1"/>
</dbReference>
<dbReference type="Pfam" id="PF00696">
    <property type="entry name" value="AA_kinase"/>
    <property type="match status" value="1"/>
</dbReference>
<dbReference type="GO" id="GO:0008804">
    <property type="term" value="F:carbamate kinase activity"/>
    <property type="evidence" value="ECO:0007669"/>
    <property type="project" value="UniProtKB-UniRule"/>
</dbReference>
<evidence type="ECO:0000256" key="6">
    <source>
        <dbReference type="NCBIfam" id="TIGR00746"/>
    </source>
</evidence>
<dbReference type="GO" id="GO:0019546">
    <property type="term" value="P:L-arginine deiminase pathway"/>
    <property type="evidence" value="ECO:0007669"/>
    <property type="project" value="TreeGrafter"/>
</dbReference>